<dbReference type="PRINTS" id="PR00111">
    <property type="entry name" value="ABHYDROLASE"/>
</dbReference>
<proteinExistence type="predicted"/>
<evidence type="ECO:0000313" key="2">
    <source>
        <dbReference type="EMBL" id="MBB5997101.1"/>
    </source>
</evidence>
<gene>
    <name evidence="2" type="ORF">HNR25_000852</name>
</gene>
<dbReference type="GO" id="GO:0046503">
    <property type="term" value="P:glycerolipid catabolic process"/>
    <property type="evidence" value="ECO:0007669"/>
    <property type="project" value="TreeGrafter"/>
</dbReference>
<dbReference type="EMBL" id="JACHLY010000001">
    <property type="protein sequence ID" value="MBB5997101.1"/>
    <property type="molecule type" value="Genomic_DNA"/>
</dbReference>
<dbReference type="InterPro" id="IPR000073">
    <property type="entry name" value="AB_hydrolase_1"/>
</dbReference>
<keyword evidence="3" id="KW-1185">Reference proteome</keyword>
<evidence type="ECO:0000259" key="1">
    <source>
        <dbReference type="Pfam" id="PF00561"/>
    </source>
</evidence>
<accession>A0A841ECD5</accession>
<dbReference type="GO" id="GO:0042952">
    <property type="term" value="P:beta-ketoadipate pathway"/>
    <property type="evidence" value="ECO:0007669"/>
    <property type="project" value="InterPro"/>
</dbReference>
<name>A0A841ECD5_9ACTN</name>
<protein>
    <submittedName>
        <fullName evidence="2">3-oxoadipate enol-lactonase</fullName>
        <ecNumber evidence="2">3.1.1.24</ecNumber>
    </submittedName>
</protein>
<dbReference type="InterPro" id="IPR026968">
    <property type="entry name" value="PcaD/CatD"/>
</dbReference>
<dbReference type="AlphaFoldDB" id="A0A841ECD5"/>
<dbReference type="InterPro" id="IPR029058">
    <property type="entry name" value="AB_hydrolase_fold"/>
</dbReference>
<dbReference type="Proteomes" id="UP000578077">
    <property type="component" value="Unassembled WGS sequence"/>
</dbReference>
<dbReference type="NCBIfam" id="TIGR02427">
    <property type="entry name" value="protocat_pcaD"/>
    <property type="match status" value="1"/>
</dbReference>
<organism evidence="2 3">
    <name type="scientific">Streptomonospora salina</name>
    <dbReference type="NCBI Taxonomy" id="104205"/>
    <lineage>
        <taxon>Bacteria</taxon>
        <taxon>Bacillati</taxon>
        <taxon>Actinomycetota</taxon>
        <taxon>Actinomycetes</taxon>
        <taxon>Streptosporangiales</taxon>
        <taxon>Nocardiopsidaceae</taxon>
        <taxon>Streptomonospora</taxon>
    </lineage>
</organism>
<evidence type="ECO:0000313" key="3">
    <source>
        <dbReference type="Proteomes" id="UP000578077"/>
    </source>
</evidence>
<dbReference type="Pfam" id="PF00561">
    <property type="entry name" value="Abhydrolase_1"/>
    <property type="match status" value="1"/>
</dbReference>
<reference evidence="2 3" key="1">
    <citation type="submission" date="2020-08" db="EMBL/GenBank/DDBJ databases">
        <title>Sequencing the genomes of 1000 actinobacteria strains.</title>
        <authorList>
            <person name="Klenk H.-P."/>
        </authorList>
    </citation>
    <scope>NUCLEOTIDE SEQUENCE [LARGE SCALE GENOMIC DNA]</scope>
    <source>
        <strain evidence="2 3">DSM 44593</strain>
    </source>
</reference>
<dbReference type="SUPFAM" id="SSF53474">
    <property type="entry name" value="alpha/beta-Hydrolases"/>
    <property type="match status" value="1"/>
</dbReference>
<dbReference type="EC" id="3.1.1.24" evidence="2"/>
<dbReference type="PANTHER" id="PTHR43433:SF5">
    <property type="entry name" value="AB HYDROLASE-1 DOMAIN-CONTAINING PROTEIN"/>
    <property type="match status" value="1"/>
</dbReference>
<dbReference type="InterPro" id="IPR050471">
    <property type="entry name" value="AB_hydrolase"/>
</dbReference>
<comment type="caution">
    <text evidence="2">The sequence shown here is derived from an EMBL/GenBank/DDBJ whole genome shotgun (WGS) entry which is preliminary data.</text>
</comment>
<keyword evidence="2" id="KW-0378">Hydrolase</keyword>
<dbReference type="GO" id="GO:0047570">
    <property type="term" value="F:3-oxoadipate enol-lactonase activity"/>
    <property type="evidence" value="ECO:0007669"/>
    <property type="project" value="UniProtKB-EC"/>
</dbReference>
<sequence>MRLRTAAPPFDPLEETVSVDVHHVVQGPRDAPLLVLSGSLGSTLQMWRPQIDALSQDFRVVAYDTRGHGGSPVPAGPYSLADLGGDVLRLLDRLGAERAHFAGLSLGGMTGMWLAARAPERIDRLALLCTAPHLEPDGWRRRAETVRDEGTGAVADGVVQRWFTPGYAEREPGVAERMRAMVAGTPAEGYAGCCAAIQHMDLRPDLPRVAAPTLVVAGADDPATPPEHAERIAAAVPHARLHRVDGAHLASWESADAVTGLLRTHFGGGDDTPTTTEKNR</sequence>
<dbReference type="RefSeq" id="WP_376767456.1">
    <property type="nucleotide sequence ID" value="NZ_BAABKT010000003.1"/>
</dbReference>
<dbReference type="PANTHER" id="PTHR43433">
    <property type="entry name" value="HYDROLASE, ALPHA/BETA FOLD FAMILY PROTEIN"/>
    <property type="match status" value="1"/>
</dbReference>
<dbReference type="Gene3D" id="3.40.50.1820">
    <property type="entry name" value="alpha/beta hydrolase"/>
    <property type="match status" value="1"/>
</dbReference>
<feature type="domain" description="AB hydrolase-1" evidence="1">
    <location>
        <begin position="32"/>
        <end position="254"/>
    </location>
</feature>
<dbReference type="GO" id="GO:0004806">
    <property type="term" value="F:triacylglycerol lipase activity"/>
    <property type="evidence" value="ECO:0007669"/>
    <property type="project" value="TreeGrafter"/>
</dbReference>